<feature type="coiled-coil region" evidence="5">
    <location>
        <begin position="825"/>
        <end position="873"/>
    </location>
</feature>
<dbReference type="PANTHER" id="PTHR48163:SF2">
    <property type="entry name" value="EXPRESSED PROTEIN"/>
    <property type="match status" value="1"/>
</dbReference>
<evidence type="ECO:0000256" key="2">
    <source>
        <dbReference type="ARBA" id="ARBA00022737"/>
    </source>
</evidence>
<evidence type="ECO:0000256" key="4">
    <source>
        <dbReference type="PROSITE-ProRule" id="PRU00708"/>
    </source>
</evidence>
<dbReference type="InterPro" id="IPR046848">
    <property type="entry name" value="E_motif"/>
</dbReference>
<gene>
    <name evidence="8" type="ORF">FSB_LOCUS19799</name>
</gene>
<feature type="compositionally biased region" description="Basic residues" evidence="6">
    <location>
        <begin position="1156"/>
        <end position="1172"/>
    </location>
</feature>
<dbReference type="Gene3D" id="1.25.40.10">
    <property type="entry name" value="Tetratricopeptide repeat domain"/>
    <property type="match status" value="3"/>
</dbReference>
<feature type="region of interest" description="Disordered" evidence="6">
    <location>
        <begin position="1211"/>
        <end position="1231"/>
    </location>
</feature>
<dbReference type="Pfam" id="PF14432">
    <property type="entry name" value="DYW_deaminase"/>
    <property type="match status" value="1"/>
</dbReference>
<accession>A0A2N9FMA0</accession>
<sequence length="1231" mass="137436">MWALQLHTPHTFRSSSPSTHVHYTSSKPPICSLTLNPSNPTKHETNYNHLIQSLCKQGSLKQALEVLSHEPNPTQHTYELLILSCSRQSSLPDGLDVHRHLADAGFDQDPFLATKLINMYSELDAIDNARKVFEKTRKRTIYVWNALFRALTLAGHGQEVLDLYRQMNQIGIPSDRFTYTYVLKACVASECLISLLYKGKEIHGHILRHGYEALVHIMTTLVDMYARFGCVSYASCVFDEMPVRNVVSWSAMIACYAKNGRSFEALELFREMILETQDSIPNSVTMVSVLQACAALAALEQGKLIHGYILRRGLDSILPVISALVTMYSRCGKLEVGQRVFDQMEKRDVVSWNSLISSYGNHGFGKTAIQIFEEMVYQGVTPSHVSFVSVLGACSHAGLVEEGKMLFESMVKQHRIYPSVEHYACMVDLLGRANQLDEAAKIIEEMRIEPGPEVWGSLLGSCRIHCNVELAERASRRLFDLEPMNAGNYVLLADIYAEASMWDEVKRVKKLLDACGLQKVPGRSWIEVKRHIYSFASVDEFNPQIEQLHALLVQLSTEMKEQGYVPQTKAVLYDLDVEEKERIVLGHSEKLAVAFGLINTSKGETIRITKNLRLCEDCHSVTKFVSKFANREILVRDVNRFHLFKDGLEEIRLKRAAERLSKTSSGPDLTNPSLQNDFVGMKKSESGNRLTEIDVSGLVSQLQDLYKKNSELDEENKKLTSKLQTRDAENDVQHKRLTDLEQNTVPSLRKALKDVAMEKDAAVVAREDLSAQLRMLKKRLKEAEEEQYRAEEDSAALRAELNSIQQQAMNSIGGISSIGNSPDHIQILEKELASLKSELQQVSLLRQQEQKRLVEEQARISALVSEKQELEEKLSHIFFYHAFKYGYDRLDSLKISFLQLSLPSEEVSDKAAQKAFSLEDKEKLEKQLHDMAVVVERLESSRQKLLMEIDSQSSEIEQLFEENSNLSSSYQEAMGIAVRWENQVKDCLKQNEELRGTLDKLRTEQAGGFPESYRDGVNETGSSASTTKVLSLQGQVAKEQSRAEALSAEVMQLSARLQQVTQAYNGLARVYKPVLRNIESSLIKLKQEESVTVRCDGSRGFPSIKSPPQKAVGGIRTPAHVVSTKVMKKKTICFCIPSRKHKESNNGDSDSSSRQKSSHHKSKKGSKSRRHASTAPADQDGANHSEAAANGANPDAGMAVAMMGAAHVSTLASTDGSSHGGGGDGCGDGCG</sequence>
<feature type="domain" description="DYW" evidence="7">
    <location>
        <begin position="563"/>
        <end position="648"/>
    </location>
</feature>
<reference evidence="8" key="1">
    <citation type="submission" date="2018-02" db="EMBL/GenBank/DDBJ databases">
        <authorList>
            <person name="Cohen D.B."/>
            <person name="Kent A.D."/>
        </authorList>
    </citation>
    <scope>NUCLEOTIDE SEQUENCE</scope>
</reference>
<feature type="compositionally biased region" description="Gly residues" evidence="6">
    <location>
        <begin position="1218"/>
        <end position="1231"/>
    </location>
</feature>
<feature type="coiled-coil region" evidence="5">
    <location>
        <begin position="702"/>
        <end position="729"/>
    </location>
</feature>
<evidence type="ECO:0000256" key="1">
    <source>
        <dbReference type="ARBA" id="ARBA00006643"/>
    </source>
</evidence>
<dbReference type="NCBIfam" id="TIGR00756">
    <property type="entry name" value="PPR"/>
    <property type="match status" value="3"/>
</dbReference>
<feature type="region of interest" description="Disordered" evidence="6">
    <location>
        <begin position="1139"/>
        <end position="1194"/>
    </location>
</feature>
<dbReference type="EMBL" id="OIVN01001265">
    <property type="protein sequence ID" value="SPC91917.1"/>
    <property type="molecule type" value="Genomic_DNA"/>
</dbReference>
<evidence type="ECO:0000313" key="8">
    <source>
        <dbReference type="EMBL" id="SPC91917.1"/>
    </source>
</evidence>
<dbReference type="InterPro" id="IPR002885">
    <property type="entry name" value="PPR_rpt"/>
</dbReference>
<dbReference type="InterPro" id="IPR032867">
    <property type="entry name" value="DYW_dom"/>
</dbReference>
<feature type="coiled-coil region" evidence="5">
    <location>
        <begin position="1036"/>
        <end position="1063"/>
    </location>
</feature>
<feature type="repeat" description="PPR" evidence="4">
    <location>
        <begin position="348"/>
        <end position="382"/>
    </location>
</feature>
<dbReference type="InterPro" id="IPR011990">
    <property type="entry name" value="TPR-like_helical_dom_sf"/>
</dbReference>
<evidence type="ECO:0000256" key="5">
    <source>
        <dbReference type="SAM" id="Coils"/>
    </source>
</evidence>
<feature type="coiled-coil region" evidence="5">
    <location>
        <begin position="766"/>
        <end position="800"/>
    </location>
</feature>
<protein>
    <recommendedName>
        <fullName evidence="7">DYW domain-containing protein</fullName>
    </recommendedName>
</protein>
<dbReference type="SUPFAM" id="SSF48452">
    <property type="entry name" value="TPR-like"/>
    <property type="match status" value="1"/>
</dbReference>
<keyword evidence="5" id="KW-0175">Coiled coil</keyword>
<feature type="region of interest" description="Disordered" evidence="6">
    <location>
        <begin position="1"/>
        <end position="22"/>
    </location>
</feature>
<dbReference type="GO" id="GO:0016071">
    <property type="term" value="P:mRNA metabolic process"/>
    <property type="evidence" value="ECO:0007669"/>
    <property type="project" value="UniProtKB-ARBA"/>
</dbReference>
<evidence type="ECO:0000256" key="3">
    <source>
        <dbReference type="ARBA" id="ARBA00022946"/>
    </source>
</evidence>
<keyword evidence="2" id="KW-0677">Repeat</keyword>
<dbReference type="Pfam" id="PF01535">
    <property type="entry name" value="PPR"/>
    <property type="match status" value="4"/>
</dbReference>
<dbReference type="FunFam" id="1.25.40.10:FF:000462">
    <property type="entry name" value="Pentatricopeptide repeat-containing protein, chloroplastic"/>
    <property type="match status" value="1"/>
</dbReference>
<evidence type="ECO:0000259" key="7">
    <source>
        <dbReference type="Pfam" id="PF14432"/>
    </source>
</evidence>
<feature type="coiled-coil region" evidence="5">
    <location>
        <begin position="921"/>
        <end position="1004"/>
    </location>
</feature>
<dbReference type="PROSITE" id="PS51375">
    <property type="entry name" value="PPR"/>
    <property type="match status" value="3"/>
</dbReference>
<name>A0A2N9FMA0_FAGSY</name>
<dbReference type="FunFam" id="1.25.40.10:FF:001104">
    <property type="entry name" value="Uncharacterized protein"/>
    <property type="match status" value="1"/>
</dbReference>
<dbReference type="Pfam" id="PF13041">
    <property type="entry name" value="PPR_2"/>
    <property type="match status" value="2"/>
</dbReference>
<evidence type="ECO:0000256" key="6">
    <source>
        <dbReference type="SAM" id="MobiDB-lite"/>
    </source>
</evidence>
<feature type="repeat" description="PPR" evidence="4">
    <location>
        <begin position="245"/>
        <end position="275"/>
    </location>
</feature>
<dbReference type="FunFam" id="1.25.40.10:FF:000341">
    <property type="entry name" value="Pentatricopeptide repeat-containing protein chloroplastic"/>
    <property type="match status" value="1"/>
</dbReference>
<dbReference type="Pfam" id="PF20431">
    <property type="entry name" value="E_motif"/>
    <property type="match status" value="1"/>
</dbReference>
<keyword evidence="3" id="KW-0809">Transit peptide</keyword>
<dbReference type="GO" id="GO:0008270">
    <property type="term" value="F:zinc ion binding"/>
    <property type="evidence" value="ECO:0007669"/>
    <property type="project" value="InterPro"/>
</dbReference>
<dbReference type="GO" id="GO:0010467">
    <property type="term" value="P:gene expression"/>
    <property type="evidence" value="ECO:0007669"/>
    <property type="project" value="UniProtKB-ARBA"/>
</dbReference>
<feature type="compositionally biased region" description="Polar residues" evidence="6">
    <location>
        <begin position="11"/>
        <end position="22"/>
    </location>
</feature>
<dbReference type="AlphaFoldDB" id="A0A2N9FMA0"/>
<comment type="similarity">
    <text evidence="1">Belongs to the PPR family. PCMP-H subfamily.</text>
</comment>
<feature type="repeat" description="PPR" evidence="4">
    <location>
        <begin position="140"/>
        <end position="174"/>
    </location>
</feature>
<dbReference type="PANTHER" id="PTHR48163">
    <property type="entry name" value="BNAC02G25670D PROTEIN"/>
    <property type="match status" value="1"/>
</dbReference>
<organism evidence="8">
    <name type="scientific">Fagus sylvatica</name>
    <name type="common">Beechnut</name>
    <dbReference type="NCBI Taxonomy" id="28930"/>
    <lineage>
        <taxon>Eukaryota</taxon>
        <taxon>Viridiplantae</taxon>
        <taxon>Streptophyta</taxon>
        <taxon>Embryophyta</taxon>
        <taxon>Tracheophyta</taxon>
        <taxon>Spermatophyta</taxon>
        <taxon>Magnoliopsida</taxon>
        <taxon>eudicotyledons</taxon>
        <taxon>Gunneridae</taxon>
        <taxon>Pentapetalae</taxon>
        <taxon>rosids</taxon>
        <taxon>fabids</taxon>
        <taxon>Fagales</taxon>
        <taxon>Fagaceae</taxon>
        <taxon>Fagus</taxon>
    </lineage>
</organism>
<proteinExistence type="inferred from homology"/>